<dbReference type="AlphaFoldDB" id="A0A8H3FC91"/>
<dbReference type="Proteomes" id="UP000664203">
    <property type="component" value="Unassembled WGS sequence"/>
</dbReference>
<gene>
    <name evidence="2" type="ORF">ALECFALPRED_001994</name>
</gene>
<dbReference type="EMBL" id="CAJPDR010000151">
    <property type="protein sequence ID" value="CAF9922006.1"/>
    <property type="molecule type" value="Genomic_DNA"/>
</dbReference>
<organism evidence="2 3">
    <name type="scientific">Alectoria fallacina</name>
    <dbReference type="NCBI Taxonomy" id="1903189"/>
    <lineage>
        <taxon>Eukaryota</taxon>
        <taxon>Fungi</taxon>
        <taxon>Dikarya</taxon>
        <taxon>Ascomycota</taxon>
        <taxon>Pezizomycotina</taxon>
        <taxon>Lecanoromycetes</taxon>
        <taxon>OSLEUM clade</taxon>
        <taxon>Lecanoromycetidae</taxon>
        <taxon>Lecanorales</taxon>
        <taxon>Lecanorineae</taxon>
        <taxon>Parmeliaceae</taxon>
        <taxon>Alectoria</taxon>
    </lineage>
</organism>
<accession>A0A8H3FC91</accession>
<dbReference type="OrthoDB" id="5418867at2759"/>
<evidence type="ECO:0000256" key="1">
    <source>
        <dbReference type="SAM" id="MobiDB-lite"/>
    </source>
</evidence>
<keyword evidence="3" id="KW-1185">Reference proteome</keyword>
<protein>
    <submittedName>
        <fullName evidence="2">Uncharacterized protein</fullName>
    </submittedName>
</protein>
<name>A0A8H3FC91_9LECA</name>
<feature type="compositionally biased region" description="Basic residues" evidence="1">
    <location>
        <begin position="152"/>
        <end position="162"/>
    </location>
</feature>
<evidence type="ECO:0000313" key="2">
    <source>
        <dbReference type="EMBL" id="CAF9922006.1"/>
    </source>
</evidence>
<comment type="caution">
    <text evidence="2">The sequence shown here is derived from an EMBL/GenBank/DDBJ whole genome shotgun (WGS) entry which is preliminary data.</text>
</comment>
<feature type="compositionally biased region" description="Basic residues" evidence="1">
    <location>
        <begin position="87"/>
        <end position="102"/>
    </location>
</feature>
<sequence>MVQGLPAVDWKKPENNAKLFAAVLALIPGTPDYKKIAAVFGTDVPASAISYRLNVVRKEGAALGLTPGSGSFSAPAKINGTPKRIAHAAKKKQSKGKRKRGGMLKDDLSDDSEIVMKNNSEEEESAAETDNEMSPTTPAPSVKRQKTVGGRVNKRVSPRKSKKTDYKKLDDPFVTMNDAQDENGNNVFGEPSGTESEEDTYATDSSFKEAGKDVLVKMEEAV</sequence>
<reference evidence="2" key="1">
    <citation type="submission" date="2021-03" db="EMBL/GenBank/DDBJ databases">
        <authorList>
            <person name="Tagirdzhanova G."/>
        </authorList>
    </citation>
    <scope>NUCLEOTIDE SEQUENCE</scope>
</reference>
<feature type="compositionally biased region" description="Acidic residues" evidence="1">
    <location>
        <begin position="121"/>
        <end position="131"/>
    </location>
</feature>
<evidence type="ECO:0000313" key="3">
    <source>
        <dbReference type="Proteomes" id="UP000664203"/>
    </source>
</evidence>
<proteinExistence type="predicted"/>
<feature type="region of interest" description="Disordered" evidence="1">
    <location>
        <begin position="87"/>
        <end position="207"/>
    </location>
</feature>